<dbReference type="HAMAP" id="MF_00667">
    <property type="entry name" value="SspH"/>
    <property type="match status" value="1"/>
</dbReference>
<gene>
    <name evidence="4" type="ORF">ACFFSY_23015</name>
</gene>
<keyword evidence="5" id="KW-1185">Reference proteome</keyword>
<name>A0ABV5KUB6_9BACL</name>
<evidence type="ECO:0000256" key="3">
    <source>
        <dbReference type="ARBA" id="ARBA00022969"/>
    </source>
</evidence>
<dbReference type="InterPro" id="IPR012610">
    <property type="entry name" value="SASP_SspH"/>
</dbReference>
<protein>
    <submittedName>
        <fullName evidence="4">H-type small acid-soluble spore protein</fullName>
    </submittedName>
</protein>
<dbReference type="NCBIfam" id="TIGR02861">
    <property type="entry name" value="SASP_H"/>
    <property type="match status" value="1"/>
</dbReference>
<proteinExistence type="inferred from homology"/>
<evidence type="ECO:0000256" key="1">
    <source>
        <dbReference type="ARBA" id="ARBA00004288"/>
    </source>
</evidence>
<keyword evidence="3" id="KW-0749">Sporulation</keyword>
<dbReference type="Proteomes" id="UP001589747">
    <property type="component" value="Unassembled WGS sequence"/>
</dbReference>
<dbReference type="Pfam" id="PF08141">
    <property type="entry name" value="SspH"/>
    <property type="match status" value="1"/>
</dbReference>
<organism evidence="4 5">
    <name type="scientific">Paenibacillus aurantiacus</name>
    <dbReference type="NCBI Taxonomy" id="1936118"/>
    <lineage>
        <taxon>Bacteria</taxon>
        <taxon>Bacillati</taxon>
        <taxon>Bacillota</taxon>
        <taxon>Bacilli</taxon>
        <taxon>Bacillales</taxon>
        <taxon>Paenibacillaceae</taxon>
        <taxon>Paenibacillus</taxon>
    </lineage>
</organism>
<reference evidence="4 5" key="1">
    <citation type="submission" date="2024-09" db="EMBL/GenBank/DDBJ databases">
        <authorList>
            <person name="Sun Q."/>
            <person name="Mori K."/>
        </authorList>
    </citation>
    <scope>NUCLEOTIDE SEQUENCE [LARGE SCALE GENOMIC DNA]</scope>
    <source>
        <strain evidence="4 5">TISTR 2452</strain>
    </source>
</reference>
<evidence type="ECO:0000313" key="4">
    <source>
        <dbReference type="EMBL" id="MFB9328816.1"/>
    </source>
</evidence>
<comment type="similarity">
    <text evidence="2">Belongs to the SspH family.</text>
</comment>
<evidence type="ECO:0000313" key="5">
    <source>
        <dbReference type="Proteomes" id="UP001589747"/>
    </source>
</evidence>
<comment type="caution">
    <text evidence="4">The sequence shown here is derived from an EMBL/GenBank/DDBJ whole genome shotgun (WGS) entry which is preliminary data.</text>
</comment>
<accession>A0ABV5KUB6</accession>
<dbReference type="EMBL" id="JBHMDO010000037">
    <property type="protein sequence ID" value="MFB9328816.1"/>
    <property type="molecule type" value="Genomic_DNA"/>
</dbReference>
<comment type="subcellular location">
    <subcellularLocation>
        <location evidence="1">Spore core</location>
    </subcellularLocation>
</comment>
<sequence length="59" mass="6608">MNTERAKQILAAEETIPVHFEGKPIWIEKVDEAFGTATIQIEASPRQIETVSVEKLIEA</sequence>
<evidence type="ECO:0000256" key="2">
    <source>
        <dbReference type="ARBA" id="ARBA00006573"/>
    </source>
</evidence>
<dbReference type="RefSeq" id="WP_377498505.1">
    <property type="nucleotide sequence ID" value="NZ_JBHMDO010000037.1"/>
</dbReference>